<protein>
    <recommendedName>
        <fullName evidence="3">Sel1 repeat family protein</fullName>
    </recommendedName>
</protein>
<dbReference type="Pfam" id="PF08238">
    <property type="entry name" value="Sel1"/>
    <property type="match status" value="5"/>
</dbReference>
<dbReference type="AlphaFoldDB" id="A0A6S6PGP2"/>
<proteinExistence type="predicted"/>
<dbReference type="InterPro" id="IPR011990">
    <property type="entry name" value="TPR-like_helical_dom_sf"/>
</dbReference>
<dbReference type="SUPFAM" id="SSF81901">
    <property type="entry name" value="HCP-like"/>
    <property type="match status" value="1"/>
</dbReference>
<dbReference type="RefSeq" id="WP_099349089.1">
    <property type="nucleotide sequence ID" value="NZ_AP023326.1"/>
</dbReference>
<dbReference type="PANTHER" id="PTHR11102">
    <property type="entry name" value="SEL-1-LIKE PROTEIN"/>
    <property type="match status" value="1"/>
</dbReference>
<evidence type="ECO:0008006" key="3">
    <source>
        <dbReference type="Google" id="ProtNLM"/>
    </source>
</evidence>
<accession>A0A6S6PGP2</accession>
<sequence length="246" mass="27436">MISRLLPGQRPAERPSLPAHIEQIRLEALKGDPLAQTQWGQALLSSTFMQSDPVAAVGWFKIAASASFGPASNMLGRCYHFGHGVEKDLAQASVHYEKAASLGDEWGRYNLGILALRGLGMPADRPRAFALFRKSAHNGHAKSMNLYARFLEEGWEVPQDRQAALAWYRRSAEQGDYRGQHNYATALAEADLVEEALAWWRKAVQDKDVTPDILQAMKHSLTALDKNRDDALLADVDRKLDVFLKK</sequence>
<dbReference type="InterPro" id="IPR006597">
    <property type="entry name" value="Sel1-like"/>
</dbReference>
<evidence type="ECO:0000313" key="2">
    <source>
        <dbReference type="Proteomes" id="UP000515220"/>
    </source>
</evidence>
<name>A0A6S6PGP2_ACEAC</name>
<evidence type="ECO:0000313" key="1">
    <source>
        <dbReference type="EMBL" id="BCI66429.1"/>
    </source>
</evidence>
<dbReference type="InterPro" id="IPR050767">
    <property type="entry name" value="Sel1_AlgK"/>
</dbReference>
<reference evidence="1 2" key="1">
    <citation type="submission" date="2020-07" db="EMBL/GenBank/DDBJ databases">
        <title>Complete Genome Sequence of an acetic acid bacterium, Acetobacter aceti JCM20276.</title>
        <authorList>
            <person name="Hirose Y."/>
            <person name="Mihara H."/>
        </authorList>
    </citation>
    <scope>NUCLEOTIDE SEQUENCE [LARGE SCALE GENOMIC DNA]</scope>
    <source>
        <strain evidence="1 2">JCM20276</strain>
    </source>
</reference>
<dbReference type="Proteomes" id="UP000515220">
    <property type="component" value="Chromosome"/>
</dbReference>
<dbReference type="Gene3D" id="1.25.40.10">
    <property type="entry name" value="Tetratricopeptide repeat domain"/>
    <property type="match status" value="1"/>
</dbReference>
<gene>
    <name evidence="1" type="ORF">AAJCM20276_10530</name>
</gene>
<dbReference type="EMBL" id="AP023326">
    <property type="protein sequence ID" value="BCI66429.1"/>
    <property type="molecule type" value="Genomic_DNA"/>
</dbReference>
<dbReference type="PANTHER" id="PTHR11102:SF160">
    <property type="entry name" value="ERAD-ASSOCIATED E3 UBIQUITIN-PROTEIN LIGASE COMPONENT HRD3"/>
    <property type="match status" value="1"/>
</dbReference>
<dbReference type="SMART" id="SM00671">
    <property type="entry name" value="SEL1"/>
    <property type="match status" value="4"/>
</dbReference>
<organism evidence="1 2">
    <name type="scientific">Acetobacter aceti</name>
    <dbReference type="NCBI Taxonomy" id="435"/>
    <lineage>
        <taxon>Bacteria</taxon>
        <taxon>Pseudomonadati</taxon>
        <taxon>Pseudomonadota</taxon>
        <taxon>Alphaproteobacteria</taxon>
        <taxon>Acetobacterales</taxon>
        <taxon>Acetobacteraceae</taxon>
        <taxon>Acetobacter</taxon>
        <taxon>Acetobacter subgen. Acetobacter</taxon>
    </lineage>
</organism>